<reference evidence="12 14" key="2">
    <citation type="submission" date="2018-02" db="EMBL/GenBank/DDBJ databases">
        <title>Draft genome sequences of Elsinoe sp., causing black scab on jojoba.</title>
        <authorList>
            <person name="Stodart B."/>
            <person name="Jeffress S."/>
            <person name="Ash G."/>
            <person name="Arun Chinnappa K."/>
        </authorList>
    </citation>
    <scope>NUCLEOTIDE SEQUENCE [LARGE SCALE GENOMIC DNA]</scope>
    <source>
        <strain evidence="12 14">Hillstone_2</strain>
    </source>
</reference>
<comment type="similarity">
    <text evidence="2">Belongs to the transient receptor potential (TRP) ion channel family.</text>
</comment>
<dbReference type="PANTHER" id="PTHR31145">
    <property type="entry name" value="INTEGRAL MEMBRANE PROTEIN (AFU_ORTHOLOGUE AFUA_7G01610)"/>
    <property type="match status" value="1"/>
</dbReference>
<comment type="subcellular location">
    <subcellularLocation>
        <location evidence="1">Membrane</location>
        <topology evidence="1">Multi-pass membrane protein</topology>
    </subcellularLocation>
</comment>
<dbReference type="AlphaFoldDB" id="A0A2P8A8Z7"/>
<feature type="transmembrane region" description="Helical" evidence="8">
    <location>
        <begin position="541"/>
        <end position="561"/>
    </location>
</feature>
<keyword evidence="3 8" id="KW-0812">Transmembrane</keyword>
<evidence type="ECO:0000313" key="13">
    <source>
        <dbReference type="Proteomes" id="UP000243723"/>
    </source>
</evidence>
<evidence type="ECO:0000256" key="2">
    <source>
        <dbReference type="ARBA" id="ARBA00010642"/>
    </source>
</evidence>
<evidence type="ECO:0000256" key="9">
    <source>
        <dbReference type="SAM" id="SignalP"/>
    </source>
</evidence>
<dbReference type="EMBL" id="PTQR01000009">
    <property type="protein sequence ID" value="TKX27051.1"/>
    <property type="molecule type" value="Genomic_DNA"/>
</dbReference>
<evidence type="ECO:0000256" key="7">
    <source>
        <dbReference type="SAM" id="MobiDB-lite"/>
    </source>
</evidence>
<gene>
    <name evidence="11" type="ORF">B9Z65_6560</name>
    <name evidence="12" type="ORF">C1H76_0806</name>
</gene>
<keyword evidence="4 9" id="KW-0732">Signal</keyword>
<feature type="transmembrane region" description="Helical" evidence="8">
    <location>
        <begin position="573"/>
        <end position="602"/>
    </location>
</feature>
<evidence type="ECO:0000256" key="1">
    <source>
        <dbReference type="ARBA" id="ARBA00004141"/>
    </source>
</evidence>
<evidence type="ECO:0000313" key="12">
    <source>
        <dbReference type="EMBL" id="TKX27051.1"/>
    </source>
</evidence>
<evidence type="ECO:0000256" key="5">
    <source>
        <dbReference type="ARBA" id="ARBA00022989"/>
    </source>
</evidence>
<evidence type="ECO:0000313" key="11">
    <source>
        <dbReference type="EMBL" id="PSK56936.1"/>
    </source>
</evidence>
<feature type="transmembrane region" description="Helical" evidence="8">
    <location>
        <begin position="345"/>
        <end position="370"/>
    </location>
</feature>
<dbReference type="EMBL" id="NHZQ01000060">
    <property type="protein sequence ID" value="PSK56936.1"/>
    <property type="molecule type" value="Genomic_DNA"/>
</dbReference>
<dbReference type="PANTHER" id="PTHR31145:SF5">
    <property type="entry name" value="DUF907 DOMAIN PROTEIN (AFU_ORTHOLOGUE AFUA_2G06100)"/>
    <property type="match status" value="1"/>
</dbReference>
<name>A0A2P8A8Z7_9PEZI</name>
<keyword evidence="13" id="KW-1185">Reference proteome</keyword>
<organism evidence="11 13">
    <name type="scientific">Elsinoe australis</name>
    <dbReference type="NCBI Taxonomy" id="40998"/>
    <lineage>
        <taxon>Eukaryota</taxon>
        <taxon>Fungi</taxon>
        <taxon>Dikarya</taxon>
        <taxon>Ascomycota</taxon>
        <taxon>Pezizomycotina</taxon>
        <taxon>Dothideomycetes</taxon>
        <taxon>Dothideomycetidae</taxon>
        <taxon>Myriangiales</taxon>
        <taxon>Elsinoaceae</taxon>
        <taxon>Elsinoe</taxon>
    </lineage>
</organism>
<dbReference type="InterPro" id="IPR032800">
    <property type="entry name" value="TRP_N"/>
</dbReference>
<proteinExistence type="inferred from homology"/>
<accession>A0A2P8A8Z7</accession>
<feature type="region of interest" description="Disordered" evidence="7">
    <location>
        <begin position="645"/>
        <end position="737"/>
    </location>
</feature>
<feature type="transmembrane region" description="Helical" evidence="8">
    <location>
        <begin position="390"/>
        <end position="412"/>
    </location>
</feature>
<evidence type="ECO:0000259" key="10">
    <source>
        <dbReference type="SMART" id="SM01320"/>
    </source>
</evidence>
<feature type="transmembrane region" description="Helical" evidence="8">
    <location>
        <begin position="424"/>
        <end position="448"/>
    </location>
</feature>
<dbReference type="GO" id="GO:0009272">
    <property type="term" value="P:fungal-type cell wall biogenesis"/>
    <property type="evidence" value="ECO:0007669"/>
    <property type="project" value="TreeGrafter"/>
</dbReference>
<dbReference type="Proteomes" id="UP000308133">
    <property type="component" value="Unassembled WGS sequence"/>
</dbReference>
<dbReference type="GO" id="GO:0016020">
    <property type="term" value="C:membrane"/>
    <property type="evidence" value="ECO:0007669"/>
    <property type="project" value="UniProtKB-SubCell"/>
</dbReference>
<dbReference type="Pfam" id="PF14558">
    <property type="entry name" value="TRP_N"/>
    <property type="match status" value="1"/>
</dbReference>
<feature type="signal peptide" evidence="9">
    <location>
        <begin position="1"/>
        <end position="17"/>
    </location>
</feature>
<dbReference type="STRING" id="40998.A0A2P8A8Z7"/>
<reference evidence="11 13" key="1">
    <citation type="submission" date="2017-05" db="EMBL/GenBank/DDBJ databases">
        <title>Draft genome sequence of Elsinoe australis.</title>
        <authorList>
            <person name="Cheng Q."/>
        </authorList>
    </citation>
    <scope>NUCLEOTIDE SEQUENCE [LARGE SCALE GENOMIC DNA]</scope>
    <source>
        <strain evidence="11 13">NL1</strain>
    </source>
</reference>
<dbReference type="OrthoDB" id="2115177at2759"/>
<dbReference type="SMART" id="SM01320">
    <property type="entry name" value="TRP_N"/>
    <property type="match status" value="1"/>
</dbReference>
<keyword evidence="5 8" id="KW-1133">Transmembrane helix</keyword>
<evidence type="ECO:0000256" key="6">
    <source>
        <dbReference type="ARBA" id="ARBA00023136"/>
    </source>
</evidence>
<keyword evidence="6 8" id="KW-0472">Membrane</keyword>
<dbReference type="Pfam" id="PF06011">
    <property type="entry name" value="TRP"/>
    <property type="match status" value="1"/>
</dbReference>
<evidence type="ECO:0000256" key="4">
    <source>
        <dbReference type="ARBA" id="ARBA00022729"/>
    </source>
</evidence>
<feature type="chain" id="PRO_5033765681" evidence="9">
    <location>
        <begin position="18"/>
        <end position="737"/>
    </location>
</feature>
<feature type="compositionally biased region" description="Polar residues" evidence="7">
    <location>
        <begin position="685"/>
        <end position="697"/>
    </location>
</feature>
<dbReference type="Proteomes" id="UP000243723">
    <property type="component" value="Unassembled WGS sequence"/>
</dbReference>
<feature type="transmembrane region" description="Helical" evidence="8">
    <location>
        <begin position="511"/>
        <end position="529"/>
    </location>
</feature>
<evidence type="ECO:0000313" key="14">
    <source>
        <dbReference type="Proteomes" id="UP000308133"/>
    </source>
</evidence>
<evidence type="ECO:0000256" key="3">
    <source>
        <dbReference type="ARBA" id="ARBA00022692"/>
    </source>
</evidence>
<evidence type="ECO:0000256" key="8">
    <source>
        <dbReference type="SAM" id="Phobius"/>
    </source>
</evidence>
<comment type="caution">
    <text evidence="11">The sequence shown here is derived from an EMBL/GenBank/DDBJ whole genome shotgun (WGS) entry which is preliminary data.</text>
</comment>
<sequence length="737" mass="80115">MTLPALLLAALPVGVLAGDVLSTNGFTTCTNSPTIQVNALNINFDRSTRKVVFDVAGTNDKEQNVTAYITATAYGREVFKQELIPCDPKNFIAELCPVRNGTFSAKGSQDIPQQYVDMIPAIAFNIPDLDGMAKMELKAEDGSDLACIESTVGNGKSMNLPAVSYIAAGIAASALALSALSALASGGAPGAPTPSPTFGEVVGYFQSIATSGMLSVKYPSVYQSFTQNFAFSTGIIPWGQMQEAIDSFRQSTGGNLTEASYDYLRNVTIVAVANGNGTSSKGLFKRAMSSALLYAREIETTVNGQSNTVGNSTSDGSGNENKAMHYVHGIQAYVEQLQVPQADTFMTVLLVFAIVVAAITVLILLGKVILEGVAMASKLPKSLESWRQRYWWRLAKTITNLVFLLYGIWTLYCVYQFTNGDSWAASTLAGVTWFLFTSLLAFFTWRIVTKARQFKKMQGDSSALFENKEVWVKYSLFYDCFKKGYWWIFIPAILYMFARNTVIAAANGHGMIQAIGQLIVEALMLLLLAWNRPYELRSGNVINIVIQTVRVLSVICILVFVEELGINQTTQTVTGLVLVVVQSVLTGVLAILLAVNAIMVCVKDNPHRKKRKEQEKMQRDLDNLTPLDARNSLLMDSAQLTEYKGAQPNTGMTKAPLVSPSLHPSNSNASHARYNPVPGRDTSPPGYSSTFGRSNTFGAHPNDSRDNLVTSAASFAGRDRSRSPEPKLPNVGFGRAY</sequence>
<protein>
    <submittedName>
        <fullName evidence="11">Flavin carrier protein 2</fullName>
    </submittedName>
</protein>
<dbReference type="InterPro" id="IPR010308">
    <property type="entry name" value="TRP_C"/>
</dbReference>
<feature type="domain" description="ML-like" evidence="10">
    <location>
        <begin position="19"/>
        <end position="159"/>
    </location>
</feature>
<feature type="transmembrane region" description="Helical" evidence="8">
    <location>
        <begin position="485"/>
        <end position="505"/>
    </location>
</feature>
<dbReference type="InterPro" id="IPR040241">
    <property type="entry name" value="TRP_Flc/Pkd2-like"/>
</dbReference>
<dbReference type="GO" id="GO:0055085">
    <property type="term" value="P:transmembrane transport"/>
    <property type="evidence" value="ECO:0007669"/>
    <property type="project" value="TreeGrafter"/>
</dbReference>